<reference evidence="8 9" key="1">
    <citation type="submission" date="2015-03" db="EMBL/GenBank/DDBJ databases">
        <authorList>
            <consortium name="Pathogen Informatics"/>
            <person name="Murphy D."/>
        </authorList>
    </citation>
    <scope>NUCLEOTIDE SEQUENCE [LARGE SCALE GENOMIC DNA]</scope>
    <source>
        <strain evidence="8 9">FE82747</strain>
    </source>
</reference>
<dbReference type="NCBIfam" id="NF002987">
    <property type="entry name" value="PRK03719.1"/>
    <property type="match status" value="1"/>
</dbReference>
<evidence type="ECO:0000256" key="1">
    <source>
        <dbReference type="ARBA" id="ARBA00010558"/>
    </source>
</evidence>
<comment type="similarity">
    <text evidence="1 7">Belongs to the protease inhibitor I11 (ecotin) family.</text>
</comment>
<dbReference type="InterPro" id="IPR005658">
    <property type="entry name" value="Prot_inh_ecotin"/>
</dbReference>
<dbReference type="Pfam" id="PF03974">
    <property type="entry name" value="Ecotin"/>
    <property type="match status" value="1"/>
</dbReference>
<dbReference type="EMBL" id="CQBM01000015">
    <property type="protein sequence ID" value="CNI63163.1"/>
    <property type="molecule type" value="Genomic_DNA"/>
</dbReference>
<dbReference type="Gene3D" id="2.60.40.550">
    <property type="entry name" value="Ecotin"/>
    <property type="match status" value="1"/>
</dbReference>
<comment type="subunit">
    <text evidence="7">Homodimer.</text>
</comment>
<accession>A0AA36LV60</accession>
<comment type="function">
    <text evidence="7">General inhibitor of pancreatic serine proteases: inhibits chymotrypsin, trypsin, elastases, factor X, kallikrein as well as a variety of other proteases.</text>
</comment>
<evidence type="ECO:0000256" key="7">
    <source>
        <dbReference type="HAMAP-Rule" id="MF_00706"/>
    </source>
</evidence>
<protein>
    <recommendedName>
        <fullName evidence="7">Ecotin</fullName>
    </recommendedName>
</protein>
<keyword evidence="5 7" id="KW-0722">Serine protease inhibitor</keyword>
<feature type="site" description="Reactive bond" evidence="7">
    <location>
        <begin position="110"/>
        <end position="111"/>
    </location>
</feature>
<name>A0AA36LV60_YERMO</name>
<sequence length="168" mass="18671" precursor="true">MNNSRIMVACLLMATSASAMAETPQPLDQQQPLERIAPYPAADAGMTRQVIYLEPQKDESNFKVELLIGKTLEVDCNHHMLGGNLETRTLSGWGFDYLVMEKISGPASTMMACPDNSRHPQFVVANLGDAAMQRYNSRLPIVVYVPQGVDVKYRIWQAGEEVRSAQVK</sequence>
<evidence type="ECO:0000256" key="3">
    <source>
        <dbReference type="ARBA" id="ARBA00022729"/>
    </source>
</evidence>
<feature type="disulfide bond" evidence="7">
    <location>
        <begin position="76"/>
        <end position="113"/>
    </location>
</feature>
<evidence type="ECO:0000313" key="9">
    <source>
        <dbReference type="Proteomes" id="UP000040841"/>
    </source>
</evidence>
<evidence type="ECO:0000256" key="2">
    <source>
        <dbReference type="ARBA" id="ARBA00022690"/>
    </source>
</evidence>
<dbReference type="RefSeq" id="WP_049647191.1">
    <property type="nucleotide sequence ID" value="NZ_CABHYS010000042.1"/>
</dbReference>
<evidence type="ECO:0000256" key="6">
    <source>
        <dbReference type="ARBA" id="ARBA00023157"/>
    </source>
</evidence>
<comment type="subcellular location">
    <subcellularLocation>
        <location evidence="7">Periplasm</location>
    </subcellularLocation>
</comment>
<dbReference type="Gene3D" id="4.10.1230.10">
    <property type="entry name" value="Ecotin, trypsin inhibitor"/>
    <property type="match status" value="1"/>
</dbReference>
<dbReference type="CDD" id="cd00242">
    <property type="entry name" value="Ecotin"/>
    <property type="match status" value="1"/>
</dbReference>
<dbReference type="HAMAP" id="MF_00706">
    <property type="entry name" value="Ecotin"/>
    <property type="match status" value="1"/>
</dbReference>
<keyword evidence="4 7" id="KW-0574">Periplasm</keyword>
<dbReference type="PANTHER" id="PTHR35890">
    <property type="match status" value="1"/>
</dbReference>
<keyword evidence="6 7" id="KW-1015">Disulfide bond</keyword>
<keyword evidence="2 7" id="KW-0646">Protease inhibitor</keyword>
<dbReference type="GO" id="GO:0004867">
    <property type="term" value="F:serine-type endopeptidase inhibitor activity"/>
    <property type="evidence" value="ECO:0007669"/>
    <property type="project" value="UniProtKB-UniRule"/>
</dbReference>
<feature type="chain" id="PRO_5041498872" description="Ecotin" evidence="7">
    <location>
        <begin position="22"/>
        <end position="168"/>
    </location>
</feature>
<dbReference type="AlphaFoldDB" id="A0AA36LV60"/>
<evidence type="ECO:0000256" key="5">
    <source>
        <dbReference type="ARBA" id="ARBA00022900"/>
    </source>
</evidence>
<evidence type="ECO:0000313" key="8">
    <source>
        <dbReference type="EMBL" id="CNI63163.1"/>
    </source>
</evidence>
<dbReference type="PIRSF" id="PIRSF006865">
    <property type="entry name" value="Prot_inh_ecotin"/>
    <property type="match status" value="1"/>
</dbReference>
<feature type="signal peptide" evidence="7">
    <location>
        <begin position="1"/>
        <end position="21"/>
    </location>
</feature>
<evidence type="ECO:0000256" key="4">
    <source>
        <dbReference type="ARBA" id="ARBA00022764"/>
    </source>
</evidence>
<dbReference type="InterPro" id="IPR027438">
    <property type="entry name" value="Ecotin_C"/>
</dbReference>
<dbReference type="SUPFAM" id="SSF49772">
    <property type="entry name" value="Ecotin, trypsin inhibitor"/>
    <property type="match status" value="1"/>
</dbReference>
<dbReference type="Proteomes" id="UP000040841">
    <property type="component" value="Unassembled WGS sequence"/>
</dbReference>
<organism evidence="8 9">
    <name type="scientific">Yersinia mollaretii</name>
    <dbReference type="NCBI Taxonomy" id="33060"/>
    <lineage>
        <taxon>Bacteria</taxon>
        <taxon>Pseudomonadati</taxon>
        <taxon>Pseudomonadota</taxon>
        <taxon>Gammaproteobacteria</taxon>
        <taxon>Enterobacterales</taxon>
        <taxon>Yersiniaceae</taxon>
        <taxon>Yersinia</taxon>
    </lineage>
</organism>
<dbReference type="PANTHER" id="PTHR35890:SF3">
    <property type="entry name" value="ECOTIN"/>
    <property type="match status" value="1"/>
</dbReference>
<dbReference type="InterPro" id="IPR023084">
    <property type="entry name" value="Prot_inh_ecotin_gammaproteobac"/>
</dbReference>
<keyword evidence="3 7" id="KW-0732">Signal</keyword>
<comment type="caution">
    <text evidence="8">The sequence shown here is derived from an EMBL/GenBank/DDBJ whole genome shotgun (WGS) entry which is preliminary data.</text>
</comment>
<proteinExistence type="inferred from homology"/>
<dbReference type="GO" id="GO:0042597">
    <property type="term" value="C:periplasmic space"/>
    <property type="evidence" value="ECO:0007669"/>
    <property type="project" value="UniProtKB-SubCell"/>
</dbReference>
<dbReference type="InterPro" id="IPR036198">
    <property type="entry name" value="Ecotin_sf"/>
</dbReference>
<gene>
    <name evidence="7 8" type="primary">eco</name>
    <name evidence="8" type="ORF">ERS008502_03820</name>
</gene>